<evidence type="ECO:0000313" key="3">
    <source>
        <dbReference type="Proteomes" id="UP000185062"/>
    </source>
</evidence>
<organism evidence="2 3">
    <name type="scientific">Nitrosomonas cryotolerans ATCC 49181</name>
    <dbReference type="NCBI Taxonomy" id="1131553"/>
    <lineage>
        <taxon>Bacteria</taxon>
        <taxon>Pseudomonadati</taxon>
        <taxon>Pseudomonadota</taxon>
        <taxon>Betaproteobacteria</taxon>
        <taxon>Nitrosomonadales</taxon>
        <taxon>Nitrosomonadaceae</taxon>
        <taxon>Nitrosomonas</taxon>
    </lineage>
</organism>
<proteinExistence type="predicted"/>
<evidence type="ECO:0000259" key="1">
    <source>
        <dbReference type="PROSITE" id="PS50914"/>
    </source>
</evidence>
<feature type="domain" description="BON" evidence="1">
    <location>
        <begin position="41"/>
        <end position="108"/>
    </location>
</feature>
<dbReference type="PROSITE" id="PS50914">
    <property type="entry name" value="BON"/>
    <property type="match status" value="1"/>
</dbReference>
<gene>
    <name evidence="2" type="ORF">SAMN02743940_1847</name>
</gene>
<dbReference type="eggNOG" id="COG2823">
    <property type="taxonomic scope" value="Bacteria"/>
</dbReference>
<accession>A0A1N6IIX9</accession>
<name>A0A1N6IIX9_9PROT</name>
<dbReference type="RefSeq" id="WP_028461939.1">
    <property type="nucleotide sequence ID" value="NZ_FSRO01000001.1"/>
</dbReference>
<dbReference type="InterPro" id="IPR007055">
    <property type="entry name" value="BON_dom"/>
</dbReference>
<protein>
    <submittedName>
        <fullName evidence="2">BON domain-containing protein</fullName>
    </submittedName>
</protein>
<evidence type="ECO:0000313" key="2">
    <source>
        <dbReference type="EMBL" id="SIO31951.1"/>
    </source>
</evidence>
<sequence length="108" mass="11947">MPIYNKFFMLSIILITSLPMMGCGERVHKSWVEPSATPVYDDNSILAKINAAVQSDPDLQNSDIKIEINSGLVSLTGSANSQDQIDRVTMHAWIIDGVKEVDNQVNLQ</sequence>
<dbReference type="Gene3D" id="3.30.1340.30">
    <property type="match status" value="1"/>
</dbReference>
<keyword evidence="3" id="KW-1185">Reference proteome</keyword>
<dbReference type="EMBL" id="FSRO01000001">
    <property type="protein sequence ID" value="SIO31951.1"/>
    <property type="molecule type" value="Genomic_DNA"/>
</dbReference>
<dbReference type="STRING" id="44575.SAMN05216419_10303"/>
<dbReference type="Proteomes" id="UP000185062">
    <property type="component" value="Unassembled WGS sequence"/>
</dbReference>
<dbReference type="Pfam" id="PF04972">
    <property type="entry name" value="BON"/>
    <property type="match status" value="1"/>
</dbReference>
<dbReference type="AlphaFoldDB" id="A0A1N6IIX9"/>
<reference evidence="2 3" key="1">
    <citation type="submission" date="2016-12" db="EMBL/GenBank/DDBJ databases">
        <authorList>
            <person name="Song W.-J."/>
            <person name="Kurnit D.M."/>
        </authorList>
    </citation>
    <scope>NUCLEOTIDE SEQUENCE [LARGE SCALE GENOMIC DNA]</scope>
    <source>
        <strain evidence="2 3">ATCC 49181</strain>
    </source>
</reference>